<evidence type="ECO:0000256" key="1">
    <source>
        <dbReference type="ARBA" id="ARBA00004429"/>
    </source>
</evidence>
<evidence type="ECO:0000256" key="7">
    <source>
        <dbReference type="ARBA" id="ARBA00023136"/>
    </source>
</evidence>
<keyword evidence="4" id="KW-0997">Cell inner membrane</keyword>
<dbReference type="RefSeq" id="WP_166404496.1">
    <property type="nucleotide sequence ID" value="NZ_JAANHS010000027.1"/>
</dbReference>
<reference evidence="10 11" key="1">
    <citation type="journal article" date="2022" name="Microorganisms">
        <title>Genome Sequence and Characterization of a Xanthorhodopsin-Containing, Aerobic Anoxygenic Phototrophic Rhodobacter Species, Isolated from Mesophilic Conditions at Yellowstone National Park.</title>
        <authorList>
            <person name="Kyndt J.A."/>
            <person name="Robertson S."/>
            <person name="Shoffstall I.B."/>
            <person name="Ramaley R.F."/>
            <person name="Meyer T.E."/>
        </authorList>
    </citation>
    <scope>NUCLEOTIDE SEQUENCE [LARGE SCALE GENOMIC DNA]</scope>
    <source>
        <strain evidence="10 11">M37P</strain>
    </source>
</reference>
<comment type="caution">
    <text evidence="10">The sequence shown here is derived from an EMBL/GenBank/DDBJ whole genome shotgun (WGS) entry which is preliminary data.</text>
</comment>
<evidence type="ECO:0000313" key="11">
    <source>
        <dbReference type="Proteomes" id="UP001515660"/>
    </source>
</evidence>
<feature type="transmembrane region" description="Helical" evidence="8">
    <location>
        <begin position="102"/>
        <end position="124"/>
    </location>
</feature>
<organism evidence="10 11">
    <name type="scientific">Rhodobacter calidifons</name>
    <dbReference type="NCBI Taxonomy" id="2715277"/>
    <lineage>
        <taxon>Bacteria</taxon>
        <taxon>Pseudomonadati</taxon>
        <taxon>Pseudomonadota</taxon>
        <taxon>Alphaproteobacteria</taxon>
        <taxon>Rhodobacterales</taxon>
        <taxon>Rhodobacter group</taxon>
        <taxon>Rhodobacter</taxon>
    </lineage>
</organism>
<dbReference type="Gene3D" id="1.10.3720.10">
    <property type="entry name" value="MetI-like"/>
    <property type="match status" value="1"/>
</dbReference>
<proteinExistence type="inferred from homology"/>
<keyword evidence="5 8" id="KW-0812">Transmembrane</keyword>
<dbReference type="EMBL" id="JAANHS010000027">
    <property type="protein sequence ID" value="NHB78495.1"/>
    <property type="molecule type" value="Genomic_DNA"/>
</dbReference>
<dbReference type="Proteomes" id="UP001515660">
    <property type="component" value="Unassembled WGS sequence"/>
</dbReference>
<gene>
    <name evidence="10" type="ORF">G8O29_17450</name>
</gene>
<protein>
    <submittedName>
        <fullName evidence="10">ABC transporter permease subunit</fullName>
    </submittedName>
</protein>
<dbReference type="InterPro" id="IPR035906">
    <property type="entry name" value="MetI-like_sf"/>
</dbReference>
<dbReference type="PROSITE" id="PS50928">
    <property type="entry name" value="ABC_TM1"/>
    <property type="match status" value="1"/>
</dbReference>
<evidence type="ECO:0000256" key="6">
    <source>
        <dbReference type="ARBA" id="ARBA00022989"/>
    </source>
</evidence>
<evidence type="ECO:0000256" key="5">
    <source>
        <dbReference type="ARBA" id="ARBA00022692"/>
    </source>
</evidence>
<feature type="transmembrane region" description="Helical" evidence="8">
    <location>
        <begin position="239"/>
        <end position="257"/>
    </location>
</feature>
<evidence type="ECO:0000313" key="10">
    <source>
        <dbReference type="EMBL" id="NHB78495.1"/>
    </source>
</evidence>
<evidence type="ECO:0000256" key="8">
    <source>
        <dbReference type="RuleBase" id="RU363032"/>
    </source>
</evidence>
<keyword evidence="7 8" id="KW-0472">Membrane</keyword>
<dbReference type="SUPFAM" id="SSF161098">
    <property type="entry name" value="MetI-like"/>
    <property type="match status" value="1"/>
</dbReference>
<evidence type="ECO:0000256" key="2">
    <source>
        <dbReference type="ARBA" id="ARBA00022448"/>
    </source>
</evidence>
<keyword evidence="11" id="KW-1185">Reference proteome</keyword>
<keyword evidence="3" id="KW-1003">Cell membrane</keyword>
<feature type="domain" description="ABC transmembrane type-1" evidence="9">
    <location>
        <begin position="68"/>
        <end position="256"/>
    </location>
</feature>
<name>A0ABX0GCG2_9RHOB</name>
<accession>A0ABX0GCG2</accession>
<dbReference type="Pfam" id="PF00528">
    <property type="entry name" value="BPD_transp_1"/>
    <property type="match status" value="1"/>
</dbReference>
<dbReference type="InterPro" id="IPR000515">
    <property type="entry name" value="MetI-like"/>
</dbReference>
<evidence type="ECO:0000259" key="9">
    <source>
        <dbReference type="PROSITE" id="PS50928"/>
    </source>
</evidence>
<dbReference type="PANTHER" id="PTHR43357:SF4">
    <property type="entry name" value="INNER MEMBRANE ABC TRANSPORTER PERMEASE PROTEIN YDCV"/>
    <property type="match status" value="1"/>
</dbReference>
<dbReference type="PANTHER" id="PTHR43357">
    <property type="entry name" value="INNER MEMBRANE ABC TRANSPORTER PERMEASE PROTEIN YDCV"/>
    <property type="match status" value="1"/>
</dbReference>
<feature type="transmembrane region" description="Helical" evidence="8">
    <location>
        <begin position="181"/>
        <end position="202"/>
    </location>
</feature>
<comment type="subcellular location">
    <subcellularLocation>
        <location evidence="1">Cell inner membrane</location>
        <topology evidence="1">Multi-pass membrane protein</topology>
    </subcellularLocation>
    <subcellularLocation>
        <location evidence="8">Cell membrane</location>
        <topology evidence="8">Multi-pass membrane protein</topology>
    </subcellularLocation>
</comment>
<keyword evidence="6 8" id="KW-1133">Transmembrane helix</keyword>
<evidence type="ECO:0000256" key="4">
    <source>
        <dbReference type="ARBA" id="ARBA00022519"/>
    </source>
</evidence>
<feature type="transmembrane region" description="Helical" evidence="8">
    <location>
        <begin position="136"/>
        <end position="160"/>
    </location>
</feature>
<dbReference type="CDD" id="cd06261">
    <property type="entry name" value="TM_PBP2"/>
    <property type="match status" value="1"/>
</dbReference>
<sequence>MRPDPRRADRLRLLAGLALAGTLILPLVPLALWSVAQGWRFPHLLPQAWSGRAWAHALDPASGVLESLALTTLIALATTFIAALVGVPAGRALGLYRFRGKGIVTLLLLAPAVLPAIAVVFGLHGVFLRLGLTGTVAGVILAHLVPVLPYMTLVMAAVFARLDPELEAQARTLGATPFQTFRCVTLPAILPGLMTAGLFAFLVSWSQYLLTLAIGGGKVQTLPLLMFSFSSAGRNDITGAIALIYILPGLLVLILTARQVTGRGAALTQGLRP</sequence>
<keyword evidence="2 8" id="KW-0813">Transport</keyword>
<evidence type="ECO:0000256" key="3">
    <source>
        <dbReference type="ARBA" id="ARBA00022475"/>
    </source>
</evidence>
<comment type="similarity">
    <text evidence="8">Belongs to the binding-protein-dependent transport system permease family.</text>
</comment>
<feature type="transmembrane region" description="Helical" evidence="8">
    <location>
        <begin position="12"/>
        <end position="36"/>
    </location>
</feature>
<feature type="transmembrane region" description="Helical" evidence="8">
    <location>
        <begin position="68"/>
        <end position="90"/>
    </location>
</feature>